<sequence length="464" mass="51873">MKDKYAALDVAFREAKQWLENLDQNPILNKADREELLNRLMVAMPEDGMPGEDVVRHLVDNCKDNLLGSPGGRFFAWVIGGGLPAALASDWLTSSWDQNAVLFACGAAVNVVEEVAGKWILELLDLPRESSFGFTTGCQLAHFTCLSAARYKVLKDLDWDVNQDGLCGAPQIGIFTSEHRHGSVDRAVRYLGLGNKCLHKIATDAKGRILKEEFAKKIQAYSGPKIVVLDAADLNIAAFDSFSELIPIAKEHNAWVHIDGAFGLFARASLRLKNFTAGIQQADSWATDAHKWLNVPFDCGIAIVKDRESHRNSMTIHAAYMPPHKTARDQIDWTPEWSRRARGVPVYAALKELGKKGVADLVERCCDHCAFFVAEMEKLPHTEIIWKPTLNQALIRFCDPEGNNSNDHDKYTQQVVRKVNESGEAFFSESKWDGNVVMRVSVVNWQTTKSDIERVVQAFKNVLH</sequence>
<evidence type="ECO:0000256" key="2">
    <source>
        <dbReference type="ARBA" id="ARBA00009533"/>
    </source>
</evidence>
<dbReference type="InterPro" id="IPR015422">
    <property type="entry name" value="PyrdxlP-dep_Trfase_small"/>
</dbReference>
<dbReference type="Proteomes" id="UP000326354">
    <property type="component" value="Chromosome"/>
</dbReference>
<keyword evidence="5 7" id="KW-0456">Lyase</keyword>
<dbReference type="Pfam" id="PF00282">
    <property type="entry name" value="Pyridoxal_deC"/>
    <property type="match status" value="1"/>
</dbReference>
<dbReference type="GO" id="GO:0016831">
    <property type="term" value="F:carboxy-lyase activity"/>
    <property type="evidence" value="ECO:0007669"/>
    <property type="project" value="UniProtKB-KW"/>
</dbReference>
<dbReference type="OrthoDB" id="9803665at2"/>
<keyword evidence="4 6" id="KW-0663">Pyridoxal phosphate</keyword>
<dbReference type="AlphaFoldDB" id="A0A5S9IMW8"/>
<dbReference type="SUPFAM" id="SSF53383">
    <property type="entry name" value="PLP-dependent transferases"/>
    <property type="match status" value="1"/>
</dbReference>
<dbReference type="Gene3D" id="3.40.640.10">
    <property type="entry name" value="Type I PLP-dependent aspartate aminotransferase-like (Major domain)"/>
    <property type="match status" value="1"/>
</dbReference>
<evidence type="ECO:0000256" key="7">
    <source>
        <dbReference type="RuleBase" id="RU000382"/>
    </source>
</evidence>
<comment type="similarity">
    <text evidence="2 7">Belongs to the group II decarboxylase family.</text>
</comment>
<evidence type="ECO:0000313" key="9">
    <source>
        <dbReference type="Proteomes" id="UP000326354"/>
    </source>
</evidence>
<dbReference type="GO" id="GO:0030170">
    <property type="term" value="F:pyridoxal phosphate binding"/>
    <property type="evidence" value="ECO:0007669"/>
    <property type="project" value="InterPro"/>
</dbReference>
<organism evidence="8 9">
    <name type="scientific">Uabimicrobium amorphum</name>
    <dbReference type="NCBI Taxonomy" id="2596890"/>
    <lineage>
        <taxon>Bacteria</taxon>
        <taxon>Pseudomonadati</taxon>
        <taxon>Planctomycetota</taxon>
        <taxon>Candidatus Uabimicrobiia</taxon>
        <taxon>Candidatus Uabimicrobiales</taxon>
        <taxon>Candidatus Uabimicrobiaceae</taxon>
        <taxon>Candidatus Uabimicrobium</taxon>
    </lineage>
</organism>
<evidence type="ECO:0000313" key="8">
    <source>
        <dbReference type="EMBL" id="BBM84376.1"/>
    </source>
</evidence>
<accession>A0A5S9IMW8</accession>
<dbReference type="InterPro" id="IPR015424">
    <property type="entry name" value="PyrdxlP-dep_Trfase"/>
</dbReference>
<reference evidence="8 9" key="1">
    <citation type="submission" date="2019-08" db="EMBL/GenBank/DDBJ databases">
        <title>Complete genome sequence of Candidatus Uab amorphum.</title>
        <authorList>
            <person name="Shiratori T."/>
            <person name="Suzuki S."/>
            <person name="Kakizawa Y."/>
            <person name="Ishida K."/>
        </authorList>
    </citation>
    <scope>NUCLEOTIDE SEQUENCE [LARGE SCALE GENOMIC DNA]</scope>
    <source>
        <strain evidence="8 9">SRT547</strain>
    </source>
</reference>
<dbReference type="RefSeq" id="WP_151968535.1">
    <property type="nucleotide sequence ID" value="NZ_AP019860.1"/>
</dbReference>
<dbReference type="InterPro" id="IPR002129">
    <property type="entry name" value="PyrdxlP-dep_de-COase"/>
</dbReference>
<comment type="cofactor">
    <cofactor evidence="1 6 7">
        <name>pyridoxal 5'-phosphate</name>
        <dbReference type="ChEBI" id="CHEBI:597326"/>
    </cofactor>
</comment>
<keyword evidence="8" id="KW-0808">Transferase</keyword>
<proteinExistence type="inferred from homology"/>
<dbReference type="Gene3D" id="3.90.1150.10">
    <property type="entry name" value="Aspartate Aminotransferase, domain 1"/>
    <property type="match status" value="1"/>
</dbReference>
<evidence type="ECO:0000256" key="6">
    <source>
        <dbReference type="PIRSR" id="PIRSR602129-50"/>
    </source>
</evidence>
<dbReference type="GO" id="GO:0008483">
    <property type="term" value="F:transaminase activity"/>
    <property type="evidence" value="ECO:0007669"/>
    <property type="project" value="UniProtKB-KW"/>
</dbReference>
<dbReference type="KEGG" id="uam:UABAM_02735"/>
<dbReference type="InterPro" id="IPR015421">
    <property type="entry name" value="PyrdxlP-dep_Trfase_major"/>
</dbReference>
<name>A0A5S9IMW8_UABAM</name>
<evidence type="ECO:0000256" key="5">
    <source>
        <dbReference type="ARBA" id="ARBA00023239"/>
    </source>
</evidence>
<feature type="modified residue" description="N6-(pyridoxal phosphate)lysine" evidence="6">
    <location>
        <position position="291"/>
    </location>
</feature>
<dbReference type="PANTHER" id="PTHR11999">
    <property type="entry name" value="GROUP II PYRIDOXAL-5-PHOSPHATE DECARBOXYLASE"/>
    <property type="match status" value="1"/>
</dbReference>
<keyword evidence="3" id="KW-0210">Decarboxylase</keyword>
<keyword evidence="9" id="KW-1185">Reference proteome</keyword>
<protein>
    <submittedName>
        <fullName evidence="8">Aspartate aminotransferase family protein</fullName>
    </submittedName>
</protein>
<dbReference type="GO" id="GO:0019752">
    <property type="term" value="P:carboxylic acid metabolic process"/>
    <property type="evidence" value="ECO:0007669"/>
    <property type="project" value="InterPro"/>
</dbReference>
<evidence type="ECO:0000256" key="3">
    <source>
        <dbReference type="ARBA" id="ARBA00022793"/>
    </source>
</evidence>
<evidence type="ECO:0000256" key="1">
    <source>
        <dbReference type="ARBA" id="ARBA00001933"/>
    </source>
</evidence>
<dbReference type="PANTHER" id="PTHR11999:SF70">
    <property type="entry name" value="MIP05841P"/>
    <property type="match status" value="1"/>
</dbReference>
<dbReference type="InterPro" id="IPR010977">
    <property type="entry name" value="Aromatic_deC"/>
</dbReference>
<gene>
    <name evidence="8" type="ORF">UABAM_02735</name>
</gene>
<dbReference type="EMBL" id="AP019860">
    <property type="protein sequence ID" value="BBM84376.1"/>
    <property type="molecule type" value="Genomic_DNA"/>
</dbReference>
<evidence type="ECO:0000256" key="4">
    <source>
        <dbReference type="ARBA" id="ARBA00022898"/>
    </source>
</evidence>
<keyword evidence="8" id="KW-0032">Aminotransferase</keyword>